<keyword evidence="1" id="KW-0812">Transmembrane</keyword>
<name>A0A6N0NVM3_9CREN</name>
<evidence type="ECO:0000256" key="1">
    <source>
        <dbReference type="SAM" id="Phobius"/>
    </source>
</evidence>
<reference evidence="2 3" key="1">
    <citation type="submission" date="2020-02" db="EMBL/GenBank/DDBJ databases">
        <title>Comparative genome analysis reveals the metabolism and evolution of the thermophilic archaeal genus Metallosphaera.</title>
        <authorList>
            <person name="Jiang C."/>
        </authorList>
    </citation>
    <scope>NUCLEOTIDE SEQUENCE [LARGE SCALE GENOMIC DNA]</scope>
    <source>
        <strain evidence="2 3">Ric-A</strain>
    </source>
</reference>
<dbReference type="GeneID" id="55640515"/>
<keyword evidence="1" id="KW-0472">Membrane</keyword>
<feature type="transmembrane region" description="Helical" evidence="1">
    <location>
        <begin position="38"/>
        <end position="60"/>
    </location>
</feature>
<dbReference type="OrthoDB" id="8235at2157"/>
<dbReference type="AlphaFoldDB" id="A0A6N0NVM3"/>
<accession>A0A6N0NVM3</accession>
<dbReference type="RefSeq" id="WP_174628844.1">
    <property type="nucleotide sequence ID" value="NZ_CP049074.1"/>
</dbReference>
<dbReference type="KEGG" id="mten:GWK48_01175"/>
<dbReference type="EMBL" id="CP049074">
    <property type="protein sequence ID" value="QKQ99190.1"/>
    <property type="molecule type" value="Genomic_DNA"/>
</dbReference>
<dbReference type="Proteomes" id="UP000509301">
    <property type="component" value="Chromosome"/>
</dbReference>
<evidence type="ECO:0000313" key="3">
    <source>
        <dbReference type="Proteomes" id="UP000509301"/>
    </source>
</evidence>
<organism evidence="2 3">
    <name type="scientific">Metallosphaera tengchongensis</name>
    <dbReference type="NCBI Taxonomy" id="1532350"/>
    <lineage>
        <taxon>Archaea</taxon>
        <taxon>Thermoproteota</taxon>
        <taxon>Thermoprotei</taxon>
        <taxon>Sulfolobales</taxon>
        <taxon>Sulfolobaceae</taxon>
        <taxon>Metallosphaera</taxon>
    </lineage>
</organism>
<keyword evidence="3" id="KW-1185">Reference proteome</keyword>
<feature type="transmembrane region" description="Helical" evidence="1">
    <location>
        <begin position="5"/>
        <end position="26"/>
    </location>
</feature>
<keyword evidence="1" id="KW-1133">Transmembrane helix</keyword>
<gene>
    <name evidence="2" type="ORF">GWK48_01175</name>
</gene>
<evidence type="ECO:0008006" key="4">
    <source>
        <dbReference type="Google" id="ProtNLM"/>
    </source>
</evidence>
<protein>
    <recommendedName>
        <fullName evidence="4">DUF3311 domain-containing protein</fullName>
    </recommendedName>
</protein>
<sequence>MGKFYLAMGVVLLIDIILYSIYPLFNNSSPSIGGLTNFYSYQIILLFVSTILFAGISLAIKENGSRKR</sequence>
<evidence type="ECO:0000313" key="2">
    <source>
        <dbReference type="EMBL" id="QKQ99190.1"/>
    </source>
</evidence>
<proteinExistence type="predicted"/>